<organism evidence="2 3">
    <name type="scientific">Brugia timori</name>
    <dbReference type="NCBI Taxonomy" id="42155"/>
    <lineage>
        <taxon>Eukaryota</taxon>
        <taxon>Metazoa</taxon>
        <taxon>Ecdysozoa</taxon>
        <taxon>Nematoda</taxon>
        <taxon>Chromadorea</taxon>
        <taxon>Rhabditida</taxon>
        <taxon>Spirurina</taxon>
        <taxon>Spiruromorpha</taxon>
        <taxon>Filarioidea</taxon>
        <taxon>Onchocercidae</taxon>
        <taxon>Brugia</taxon>
    </lineage>
</organism>
<dbReference type="Proteomes" id="UP000280834">
    <property type="component" value="Unassembled WGS sequence"/>
</dbReference>
<keyword evidence="3" id="KW-1185">Reference proteome</keyword>
<name>A0A3P7TD76_9BILA</name>
<evidence type="ECO:0000256" key="1">
    <source>
        <dbReference type="SAM" id="MobiDB-lite"/>
    </source>
</evidence>
<proteinExistence type="predicted"/>
<protein>
    <submittedName>
        <fullName evidence="2">Uncharacterized protein</fullName>
    </submittedName>
</protein>
<evidence type="ECO:0000313" key="2">
    <source>
        <dbReference type="EMBL" id="VDO11454.1"/>
    </source>
</evidence>
<accession>A0A3P7TD76</accession>
<reference evidence="2 3" key="1">
    <citation type="submission" date="2018-11" db="EMBL/GenBank/DDBJ databases">
        <authorList>
            <consortium name="Pathogen Informatics"/>
        </authorList>
    </citation>
    <scope>NUCLEOTIDE SEQUENCE [LARGE SCALE GENOMIC DNA]</scope>
</reference>
<feature type="region of interest" description="Disordered" evidence="1">
    <location>
        <begin position="16"/>
        <end position="39"/>
    </location>
</feature>
<gene>
    <name evidence="2" type="ORF">BTMF_LOCUS1954</name>
</gene>
<evidence type="ECO:0000313" key="3">
    <source>
        <dbReference type="Proteomes" id="UP000280834"/>
    </source>
</evidence>
<sequence>MSNFLVKCMRPKKCTSNNWKPKNRKMKEGLQWHHCQKVH</sequence>
<dbReference type="AlphaFoldDB" id="A0A3P7TD76"/>
<dbReference type="EMBL" id="UZAG01001499">
    <property type="protein sequence ID" value="VDO11454.1"/>
    <property type="molecule type" value="Genomic_DNA"/>
</dbReference>